<dbReference type="KEGG" id="llu:AKJ09_05360"/>
<reference evidence="5 6" key="1">
    <citation type="submission" date="2015-08" db="EMBL/GenBank/DDBJ databases">
        <authorList>
            <person name="Babu N.S."/>
            <person name="Beckwith C.J."/>
            <person name="Beseler K.G."/>
            <person name="Brison A."/>
            <person name="Carone J.V."/>
            <person name="Caskin T.P."/>
            <person name="Diamond M."/>
            <person name="Durham M.E."/>
            <person name="Foxe J.M."/>
            <person name="Go M."/>
            <person name="Henderson B.A."/>
            <person name="Jones I.B."/>
            <person name="McGettigan J.A."/>
            <person name="Micheletti S.J."/>
            <person name="Nasrallah M.E."/>
            <person name="Ortiz D."/>
            <person name="Piller C.R."/>
            <person name="Privatt S.R."/>
            <person name="Schneider S.L."/>
            <person name="Sharp S."/>
            <person name="Smith T.C."/>
            <person name="Stanton J.D."/>
            <person name="Ullery H.E."/>
            <person name="Wilson R.J."/>
            <person name="Serrano M.G."/>
            <person name="Buck G."/>
            <person name="Lee V."/>
            <person name="Wang Y."/>
            <person name="Carvalho R."/>
            <person name="Voegtly L."/>
            <person name="Shi R."/>
            <person name="Duckworth R."/>
            <person name="Johnson A."/>
            <person name="Loviza R."/>
            <person name="Walstead R."/>
            <person name="Shah Z."/>
            <person name="Kiflezghi M."/>
            <person name="Wade K."/>
            <person name="Ball S.L."/>
            <person name="Bradley K.W."/>
            <person name="Asai D.J."/>
            <person name="Bowman C.A."/>
            <person name="Russell D.A."/>
            <person name="Pope W.H."/>
            <person name="Jacobs-Sera D."/>
            <person name="Hendrix R.W."/>
            <person name="Hatfull G.F."/>
        </authorList>
    </citation>
    <scope>NUCLEOTIDE SEQUENCE [LARGE SCALE GENOMIC DNA]</scope>
    <source>
        <strain evidence="5 6">DSM 27648</strain>
    </source>
</reference>
<sequence>MLLYDEVGMTKEGALLDCLAASYRLDLDGPEYVRHLVEAAVPLLDRGLGVIAYTYDAKDGERPVIDHFATSKRFDPSWLPPYYAAVEAAGYAGPPYPTGFETWRHMMCGQASAVAKMRPYLPFFAHIGRSRDTFAVNALDASGQGLWLGAPLPSTTKVSAARITLFTRFSAHLASGLRLRRSAQRSKPKASAVLSPTGALLDGNDGVVESREELRRATLAFDQARTKKMRADVELATRRWRPLVGSRWSLIDDFDTDGRRFVLAVENSPPTRPPRTDLSEREHQVMTQAHLGHTDKVIAYELGLATSTVRVLLHRAIRKLGATTRREALARFDALVKERQKDG</sequence>
<keyword evidence="6" id="KW-1185">Reference proteome</keyword>
<dbReference type="PANTHER" id="PTHR44688:SF16">
    <property type="entry name" value="DNA-BINDING TRANSCRIPTIONAL ACTIVATOR DEVR_DOSR"/>
    <property type="match status" value="1"/>
</dbReference>
<protein>
    <recommendedName>
        <fullName evidence="4">HTH luxR-type domain-containing protein</fullName>
    </recommendedName>
</protein>
<organism evidence="5 6">
    <name type="scientific">Labilithrix luteola</name>
    <dbReference type="NCBI Taxonomy" id="1391654"/>
    <lineage>
        <taxon>Bacteria</taxon>
        <taxon>Pseudomonadati</taxon>
        <taxon>Myxococcota</taxon>
        <taxon>Polyangia</taxon>
        <taxon>Polyangiales</taxon>
        <taxon>Labilitrichaceae</taxon>
        <taxon>Labilithrix</taxon>
    </lineage>
</organism>
<gene>
    <name evidence="5" type="ORF">AKJ09_05360</name>
</gene>
<dbReference type="InterPro" id="IPR000792">
    <property type="entry name" value="Tscrpt_reg_LuxR_C"/>
</dbReference>
<dbReference type="PANTHER" id="PTHR44688">
    <property type="entry name" value="DNA-BINDING TRANSCRIPTIONAL ACTIVATOR DEVR_DOSR"/>
    <property type="match status" value="1"/>
</dbReference>
<feature type="domain" description="HTH luxR-type" evidence="4">
    <location>
        <begin position="270"/>
        <end position="336"/>
    </location>
</feature>
<name>A0A0K1PZ72_9BACT</name>
<evidence type="ECO:0000256" key="3">
    <source>
        <dbReference type="ARBA" id="ARBA00023163"/>
    </source>
</evidence>
<dbReference type="PRINTS" id="PR00038">
    <property type="entry name" value="HTHLUXR"/>
</dbReference>
<dbReference type="Pfam" id="PF00196">
    <property type="entry name" value="GerE"/>
    <property type="match status" value="1"/>
</dbReference>
<keyword evidence="1" id="KW-0805">Transcription regulation</keyword>
<keyword evidence="2" id="KW-0238">DNA-binding</keyword>
<dbReference type="AlphaFoldDB" id="A0A0K1PZ72"/>
<evidence type="ECO:0000256" key="1">
    <source>
        <dbReference type="ARBA" id="ARBA00023015"/>
    </source>
</evidence>
<keyword evidence="3" id="KW-0804">Transcription</keyword>
<dbReference type="GO" id="GO:0003677">
    <property type="term" value="F:DNA binding"/>
    <property type="evidence" value="ECO:0007669"/>
    <property type="project" value="UniProtKB-KW"/>
</dbReference>
<evidence type="ECO:0000313" key="5">
    <source>
        <dbReference type="EMBL" id="AKU98696.1"/>
    </source>
</evidence>
<dbReference type="InterPro" id="IPR016032">
    <property type="entry name" value="Sig_transdc_resp-reg_C-effctor"/>
</dbReference>
<dbReference type="Proteomes" id="UP000064967">
    <property type="component" value="Chromosome"/>
</dbReference>
<evidence type="ECO:0000256" key="2">
    <source>
        <dbReference type="ARBA" id="ARBA00023125"/>
    </source>
</evidence>
<dbReference type="CDD" id="cd06170">
    <property type="entry name" value="LuxR_C_like"/>
    <property type="match status" value="1"/>
</dbReference>
<accession>A0A0K1PZ72</accession>
<dbReference type="Gene3D" id="1.10.10.10">
    <property type="entry name" value="Winged helix-like DNA-binding domain superfamily/Winged helix DNA-binding domain"/>
    <property type="match status" value="1"/>
</dbReference>
<dbReference type="PROSITE" id="PS50043">
    <property type="entry name" value="HTH_LUXR_2"/>
    <property type="match status" value="1"/>
</dbReference>
<evidence type="ECO:0000313" key="6">
    <source>
        <dbReference type="Proteomes" id="UP000064967"/>
    </source>
</evidence>
<dbReference type="InterPro" id="IPR036388">
    <property type="entry name" value="WH-like_DNA-bd_sf"/>
</dbReference>
<dbReference type="SUPFAM" id="SSF46894">
    <property type="entry name" value="C-terminal effector domain of the bipartite response regulators"/>
    <property type="match status" value="1"/>
</dbReference>
<dbReference type="GO" id="GO:0006355">
    <property type="term" value="P:regulation of DNA-templated transcription"/>
    <property type="evidence" value="ECO:0007669"/>
    <property type="project" value="InterPro"/>
</dbReference>
<proteinExistence type="predicted"/>
<evidence type="ECO:0000259" key="4">
    <source>
        <dbReference type="PROSITE" id="PS50043"/>
    </source>
</evidence>
<dbReference type="SMART" id="SM00421">
    <property type="entry name" value="HTH_LUXR"/>
    <property type="match status" value="1"/>
</dbReference>
<dbReference type="PATRIC" id="fig|1391654.3.peg.5429"/>
<dbReference type="STRING" id="1391654.AKJ09_05360"/>
<dbReference type="EMBL" id="CP012333">
    <property type="protein sequence ID" value="AKU98696.1"/>
    <property type="molecule type" value="Genomic_DNA"/>
</dbReference>